<organism evidence="10 11">
    <name type="scientific">Halocatena pleomorpha</name>
    <dbReference type="NCBI Taxonomy" id="1785090"/>
    <lineage>
        <taxon>Archaea</taxon>
        <taxon>Methanobacteriati</taxon>
        <taxon>Methanobacteriota</taxon>
        <taxon>Stenosarchaea group</taxon>
        <taxon>Halobacteria</taxon>
        <taxon>Halobacteriales</taxon>
        <taxon>Natronomonadaceae</taxon>
        <taxon>Halocatena</taxon>
    </lineage>
</organism>
<dbReference type="InterPro" id="IPR009100">
    <property type="entry name" value="AcylCoA_DH/oxidase_NM_dom_sf"/>
</dbReference>
<dbReference type="Gene3D" id="2.40.110.10">
    <property type="entry name" value="Butyryl-CoA Dehydrogenase, subunit A, domain 2"/>
    <property type="match status" value="1"/>
</dbReference>
<accession>A0A3P3RAT1</accession>
<dbReference type="InterPro" id="IPR037069">
    <property type="entry name" value="AcylCoA_DH/ox_N_sf"/>
</dbReference>
<comment type="cofactor">
    <cofactor evidence="1 6">
        <name>FAD</name>
        <dbReference type="ChEBI" id="CHEBI:57692"/>
    </cofactor>
</comment>
<dbReference type="OrthoDB" id="275197at2157"/>
<dbReference type="CDD" id="cd00567">
    <property type="entry name" value="ACAD"/>
    <property type="match status" value="1"/>
</dbReference>
<dbReference type="InterPro" id="IPR046373">
    <property type="entry name" value="Acyl-CoA_Oxase/DH_mid-dom_sf"/>
</dbReference>
<evidence type="ECO:0000313" key="10">
    <source>
        <dbReference type="EMBL" id="RRJ30566.1"/>
    </source>
</evidence>
<name>A0A3P3RAT1_9EURY</name>
<dbReference type="Pfam" id="PF02771">
    <property type="entry name" value="Acyl-CoA_dh_N"/>
    <property type="match status" value="1"/>
</dbReference>
<keyword evidence="11" id="KW-1185">Reference proteome</keyword>
<dbReference type="PANTHER" id="PTHR43884:SF12">
    <property type="entry name" value="ISOVALERYL-COA DEHYDROGENASE, MITOCHONDRIAL-RELATED"/>
    <property type="match status" value="1"/>
</dbReference>
<reference evidence="10 11" key="1">
    <citation type="submission" date="2018-11" db="EMBL/GenBank/DDBJ databases">
        <title>Taxonoimc description of Halomarina strain SPP-AMP-1.</title>
        <authorList>
            <person name="Pal Y."/>
            <person name="Srinivasana K."/>
            <person name="Verma A."/>
            <person name="Kumar P."/>
        </authorList>
    </citation>
    <scope>NUCLEOTIDE SEQUENCE [LARGE SCALE GENOMIC DNA]</scope>
    <source>
        <strain evidence="10 11">SPP-AMP-1</strain>
    </source>
</reference>
<keyword evidence="4 6" id="KW-0274">FAD</keyword>
<feature type="domain" description="Acyl-CoA dehydrogenase/oxidase N-terminal" evidence="9">
    <location>
        <begin position="4"/>
        <end position="115"/>
    </location>
</feature>
<comment type="similarity">
    <text evidence="2 6">Belongs to the acyl-CoA dehydrogenase family.</text>
</comment>
<keyword evidence="5 6" id="KW-0560">Oxidoreductase</keyword>
<evidence type="ECO:0000256" key="2">
    <source>
        <dbReference type="ARBA" id="ARBA00009347"/>
    </source>
</evidence>
<feature type="domain" description="Acyl-CoA dehydrogenase/oxidase C-terminal" evidence="7">
    <location>
        <begin position="254"/>
        <end position="394"/>
    </location>
</feature>
<keyword evidence="3 6" id="KW-0285">Flavoprotein</keyword>
<dbReference type="FunFam" id="1.20.140.10:FF:000001">
    <property type="entry name" value="Acyl-CoA dehydrogenase"/>
    <property type="match status" value="1"/>
</dbReference>
<sequence>MRLTDEQKAFRADLRGYLQENVEPVVDELDRNGPMDRDTLMGFITDLRELGVGFDPDIAPDFFGDVWKFMLTAEEISYVWPSLNVGLMMSFPSVFVRFAAEETREAMLPKLETGECLGSLAVTEPSGGSDTARPRTTARKDGDEFVIDGQKTWVGNAHYADVCLVVAHDESTGAQDMFLVDRENASFETEELDKLGWKGVSNAKITFDSVRVPADNRLSNIFSNAIMEGYDMNEIVPFPESVTQLFFEQKPLNATFSFMRTGMSFMAVGIMQAAMDEALAYATERETFEKPIAQHQLVQEKLYDMKSGLETSRQLSRRAAELLESGDPDARLMSSLAKGYTSETSKQVADDALQVFGAEGLKPENRLERYYRDARVMTIPDGTTEIQKLIVGSELTDMSAYH</sequence>
<dbReference type="SUPFAM" id="SSF56645">
    <property type="entry name" value="Acyl-CoA dehydrogenase NM domain-like"/>
    <property type="match status" value="1"/>
</dbReference>
<dbReference type="Pfam" id="PF00441">
    <property type="entry name" value="Acyl-CoA_dh_1"/>
    <property type="match status" value="1"/>
</dbReference>
<dbReference type="Gene3D" id="1.20.140.10">
    <property type="entry name" value="Butyryl-CoA Dehydrogenase, subunit A, domain 3"/>
    <property type="match status" value="1"/>
</dbReference>
<dbReference type="GO" id="GO:0050660">
    <property type="term" value="F:flavin adenine dinucleotide binding"/>
    <property type="evidence" value="ECO:0007669"/>
    <property type="project" value="InterPro"/>
</dbReference>
<evidence type="ECO:0000256" key="1">
    <source>
        <dbReference type="ARBA" id="ARBA00001974"/>
    </source>
</evidence>
<dbReference type="Pfam" id="PF02770">
    <property type="entry name" value="Acyl-CoA_dh_M"/>
    <property type="match status" value="1"/>
</dbReference>
<evidence type="ECO:0000259" key="9">
    <source>
        <dbReference type="Pfam" id="PF02771"/>
    </source>
</evidence>
<feature type="domain" description="Acyl-CoA oxidase/dehydrogenase middle" evidence="8">
    <location>
        <begin position="120"/>
        <end position="210"/>
    </location>
</feature>
<evidence type="ECO:0000259" key="8">
    <source>
        <dbReference type="Pfam" id="PF02770"/>
    </source>
</evidence>
<dbReference type="GO" id="GO:0003995">
    <property type="term" value="F:acyl-CoA dehydrogenase activity"/>
    <property type="evidence" value="ECO:0007669"/>
    <property type="project" value="TreeGrafter"/>
</dbReference>
<proteinExistence type="inferred from homology"/>
<dbReference type="AlphaFoldDB" id="A0A3P3RAT1"/>
<gene>
    <name evidence="10" type="ORF">EIK79_09820</name>
</gene>
<protein>
    <submittedName>
        <fullName evidence="10">Acyl-CoA dehydrogenase</fullName>
    </submittedName>
</protein>
<dbReference type="InterPro" id="IPR009075">
    <property type="entry name" value="AcylCo_DH/oxidase_C"/>
</dbReference>
<evidence type="ECO:0000313" key="11">
    <source>
        <dbReference type="Proteomes" id="UP000282322"/>
    </source>
</evidence>
<evidence type="ECO:0000256" key="5">
    <source>
        <dbReference type="ARBA" id="ARBA00023002"/>
    </source>
</evidence>
<evidence type="ECO:0000256" key="6">
    <source>
        <dbReference type="RuleBase" id="RU362125"/>
    </source>
</evidence>
<dbReference type="SUPFAM" id="SSF47203">
    <property type="entry name" value="Acyl-CoA dehydrogenase C-terminal domain-like"/>
    <property type="match status" value="1"/>
</dbReference>
<dbReference type="Gene3D" id="1.10.540.10">
    <property type="entry name" value="Acyl-CoA dehydrogenase/oxidase, N-terminal domain"/>
    <property type="match status" value="1"/>
</dbReference>
<dbReference type="PANTHER" id="PTHR43884">
    <property type="entry name" value="ACYL-COA DEHYDROGENASE"/>
    <property type="match status" value="1"/>
</dbReference>
<dbReference type="Proteomes" id="UP000282322">
    <property type="component" value="Unassembled WGS sequence"/>
</dbReference>
<dbReference type="RefSeq" id="WP_124954937.1">
    <property type="nucleotide sequence ID" value="NZ_RRCH01000021.1"/>
</dbReference>
<dbReference type="EMBL" id="RRCH01000021">
    <property type="protein sequence ID" value="RRJ30566.1"/>
    <property type="molecule type" value="Genomic_DNA"/>
</dbReference>
<evidence type="ECO:0000256" key="4">
    <source>
        <dbReference type="ARBA" id="ARBA00022827"/>
    </source>
</evidence>
<comment type="caution">
    <text evidence="10">The sequence shown here is derived from an EMBL/GenBank/DDBJ whole genome shotgun (WGS) entry which is preliminary data.</text>
</comment>
<evidence type="ECO:0000256" key="3">
    <source>
        <dbReference type="ARBA" id="ARBA00022630"/>
    </source>
</evidence>
<evidence type="ECO:0000259" key="7">
    <source>
        <dbReference type="Pfam" id="PF00441"/>
    </source>
</evidence>
<dbReference type="InterPro" id="IPR013786">
    <property type="entry name" value="AcylCoA_DH/ox_N"/>
</dbReference>
<dbReference type="InterPro" id="IPR006091">
    <property type="entry name" value="Acyl-CoA_Oxase/DH_mid-dom"/>
</dbReference>
<dbReference type="InterPro" id="IPR036250">
    <property type="entry name" value="AcylCo_DH-like_C"/>
</dbReference>